<evidence type="ECO:0000313" key="2">
    <source>
        <dbReference type="EMBL" id="KAJ8881993.1"/>
    </source>
</evidence>
<comment type="caution">
    <text evidence="2">The sequence shown here is derived from an EMBL/GenBank/DDBJ whole genome shotgun (WGS) entry which is preliminary data.</text>
</comment>
<reference evidence="2 3" key="1">
    <citation type="submission" date="2023-02" db="EMBL/GenBank/DDBJ databases">
        <title>LHISI_Scaffold_Assembly.</title>
        <authorList>
            <person name="Stuart O.P."/>
            <person name="Cleave R."/>
            <person name="Magrath M.J.L."/>
            <person name="Mikheyev A.S."/>
        </authorList>
    </citation>
    <scope>NUCLEOTIDE SEQUENCE [LARGE SCALE GENOMIC DNA]</scope>
    <source>
        <strain evidence="2">Daus_M_001</strain>
        <tissue evidence="2">Leg muscle</tissue>
    </source>
</reference>
<name>A0ABQ9HD48_9NEOP</name>
<evidence type="ECO:0000256" key="1">
    <source>
        <dbReference type="SAM" id="MobiDB-lite"/>
    </source>
</evidence>
<sequence length="673" mass="75592">MRVYRGEYGAAPECNGGEDIDPREKTANEPHRPARSPRATIRGRLRRKSNPVRLGGSKMYMMDCISYNTREDAMTGTNSVRLLIGRHFANIVYSVGIGKFREFKDLYARSNNPLYIRASDACSLAAAPLVQHFPRSEENGVQPWVGAYAIRPYYINLERVFLKYRDNDMVQQYRRRTVVYVLHIEILAMPSVLNWQYEKAQLRRPTLQLKTRLGLRWGRGGLMVRLLAPYQGDPGLIPGGSAPGFIAFGNRISRFPHRCIPALLHTRLASPSSALKTSTLRAAQISSLTHSDCVNVTSLDIGIESEHVPAHGGVLRKMDDSTCSGVFRARHQEISFALVGGQRANRSATAALIKKRRWSGRGDRDMRINSLIASTRKALNWRAVLPSVTRLYRLSAETLPFYDVKKRRSDTGDTNTHAQCLIAPTRKACNVSHTGVFRSDGDWETIDGRRSVVLPSDDAVGTHTLSSRATRRELFDLETRRPGSGSVDIDPRPNQVRLRPARRRHPDVFSARSTRSSGVVAGAGGFVGSQDKQQAYKYQRRHSSQSSGTLIFLYFFLPSANVPMTKTKQKLLCLRVGGTVDRFPTTCAIFQLEQMAAQRKCKRCSGIRPHITDMYVHGDLSALSCQRYPCCVRPVAVLLVNGFVELDQEGERTWSQNFLDVSPRRKGSFDRHQ</sequence>
<protein>
    <submittedName>
        <fullName evidence="2">Uncharacterized protein</fullName>
    </submittedName>
</protein>
<evidence type="ECO:0000313" key="3">
    <source>
        <dbReference type="Proteomes" id="UP001159363"/>
    </source>
</evidence>
<feature type="compositionally biased region" description="Basic and acidic residues" evidence="1">
    <location>
        <begin position="20"/>
        <end position="32"/>
    </location>
</feature>
<dbReference type="EMBL" id="JARBHB010000006">
    <property type="protein sequence ID" value="KAJ8881993.1"/>
    <property type="molecule type" value="Genomic_DNA"/>
</dbReference>
<organism evidence="2 3">
    <name type="scientific">Dryococelus australis</name>
    <dbReference type="NCBI Taxonomy" id="614101"/>
    <lineage>
        <taxon>Eukaryota</taxon>
        <taxon>Metazoa</taxon>
        <taxon>Ecdysozoa</taxon>
        <taxon>Arthropoda</taxon>
        <taxon>Hexapoda</taxon>
        <taxon>Insecta</taxon>
        <taxon>Pterygota</taxon>
        <taxon>Neoptera</taxon>
        <taxon>Polyneoptera</taxon>
        <taxon>Phasmatodea</taxon>
        <taxon>Verophasmatodea</taxon>
        <taxon>Anareolatae</taxon>
        <taxon>Phasmatidae</taxon>
        <taxon>Eurycanthinae</taxon>
        <taxon>Dryococelus</taxon>
    </lineage>
</organism>
<accession>A0ABQ9HD48</accession>
<proteinExistence type="predicted"/>
<feature type="region of interest" description="Disordered" evidence="1">
    <location>
        <begin position="1"/>
        <end position="37"/>
    </location>
</feature>
<dbReference type="Proteomes" id="UP001159363">
    <property type="component" value="Chromosome 5"/>
</dbReference>
<gene>
    <name evidence="2" type="ORF">PR048_018481</name>
</gene>
<keyword evidence="3" id="KW-1185">Reference proteome</keyword>